<protein>
    <recommendedName>
        <fullName evidence="4">DUF3267 domain-containing protein</fullName>
    </recommendedName>
</protein>
<evidence type="ECO:0008006" key="4">
    <source>
        <dbReference type="Google" id="ProtNLM"/>
    </source>
</evidence>
<dbReference type="Pfam" id="PF11667">
    <property type="entry name" value="DUF3267"/>
    <property type="match status" value="1"/>
</dbReference>
<evidence type="ECO:0000313" key="2">
    <source>
        <dbReference type="EMBL" id="AKA44373.1"/>
    </source>
</evidence>
<geneLocation type="plasmid" evidence="2 3">
    <name>pSC2</name>
</geneLocation>
<gene>
    <name evidence="2" type="ORF">PPSC2_27140</name>
</gene>
<keyword evidence="1" id="KW-0472">Membrane</keyword>
<feature type="transmembrane region" description="Helical" evidence="1">
    <location>
        <begin position="135"/>
        <end position="161"/>
    </location>
</feature>
<keyword evidence="1" id="KW-1133">Transmembrane helix</keyword>
<name>A0A0D5ZCN2_PAEPS</name>
<keyword evidence="1" id="KW-0812">Transmembrane</keyword>
<dbReference type="PATRIC" id="fig|886882.15.peg.5740"/>
<dbReference type="Proteomes" id="UP000006868">
    <property type="component" value="Plasmid pSC2"/>
</dbReference>
<keyword evidence="2" id="KW-0614">Plasmid</keyword>
<feature type="transmembrane region" description="Helical" evidence="1">
    <location>
        <begin position="53"/>
        <end position="78"/>
    </location>
</feature>
<evidence type="ECO:0000313" key="3">
    <source>
        <dbReference type="Proteomes" id="UP000006868"/>
    </source>
</evidence>
<dbReference type="EMBL" id="CP002214">
    <property type="protein sequence ID" value="AKA44373.1"/>
    <property type="molecule type" value="Genomic_DNA"/>
</dbReference>
<feature type="transmembrane region" description="Helical" evidence="1">
    <location>
        <begin position="12"/>
        <end position="33"/>
    </location>
</feature>
<sequence length="188" mass="21348">MQKIGEIHRGNANIWYGIGIGFVLTAVSLWLSIWALDLDISLYLQANKIWEVLLILPTMLLAFVIHECIHVVLFKLFGKGKARIKVSREKSVGAVVMHQVNEEVFYKRWEMIIILLSPLMLLSLFFYGLHLCITMPFLIVVNIVLNAIGSSVDVYASLILLCKGCPNIVVNFDSSMVKMNIYHLNKKL</sequence>
<evidence type="ECO:0000256" key="1">
    <source>
        <dbReference type="SAM" id="Phobius"/>
    </source>
</evidence>
<dbReference type="InterPro" id="IPR021683">
    <property type="entry name" value="DUF3267"/>
</dbReference>
<proteinExistence type="predicted"/>
<organism evidence="2 3">
    <name type="scientific">Paenibacillus polymyxa (strain SC2)</name>
    <name type="common">Bacillus polymyxa</name>
    <dbReference type="NCBI Taxonomy" id="886882"/>
    <lineage>
        <taxon>Bacteria</taxon>
        <taxon>Bacillati</taxon>
        <taxon>Bacillota</taxon>
        <taxon>Bacilli</taxon>
        <taxon>Bacillales</taxon>
        <taxon>Paenibacillaceae</taxon>
        <taxon>Paenibacillus</taxon>
    </lineage>
</organism>
<reference evidence="2 3" key="1">
    <citation type="journal article" date="2011" name="J. Bacteriol.">
        <title>Complete genome sequence of Paenibacillus polymyxa SC2, a strain of plant growth-promoting Rhizobacterium with broad-spectrum antimicrobial activity.</title>
        <authorList>
            <person name="Ma M."/>
            <person name="Wang C."/>
            <person name="Ding Y."/>
            <person name="Li L."/>
            <person name="Shen D."/>
            <person name="Jiang X."/>
            <person name="Guan D."/>
            <person name="Cao F."/>
            <person name="Chen H."/>
            <person name="Feng R."/>
            <person name="Wang X."/>
            <person name="Ge Y."/>
            <person name="Yao L."/>
            <person name="Bing X."/>
            <person name="Yang X."/>
            <person name="Li J."/>
            <person name="Du B."/>
        </authorList>
    </citation>
    <scope>NUCLEOTIDE SEQUENCE [LARGE SCALE GENOMIC DNA]</scope>
    <source>
        <strain evidence="2 3">SC2</strain>
        <plasmid evidence="3">pSC2</plasmid>
    </source>
</reference>
<dbReference type="HOGENOM" id="CLU_1439780_0_0_9"/>
<dbReference type="RefSeq" id="WP_043886173.1">
    <property type="nucleotide sequence ID" value="NC_014628.2"/>
</dbReference>
<accession>A0A0D5ZCN2</accession>
<dbReference type="KEGG" id="ppm:PPSC2_27140"/>
<dbReference type="AlphaFoldDB" id="A0A0D5ZCN2"/>
<feature type="transmembrane region" description="Helical" evidence="1">
    <location>
        <begin position="111"/>
        <end position="129"/>
    </location>
</feature>